<keyword evidence="8 21" id="KW-0489">Methyltransferase</keyword>
<dbReference type="Pfam" id="PF02310">
    <property type="entry name" value="B12-binding"/>
    <property type="match status" value="1"/>
</dbReference>
<dbReference type="GO" id="GO:0032259">
    <property type="term" value="P:methylation"/>
    <property type="evidence" value="ECO:0007669"/>
    <property type="project" value="UniProtKB-KW"/>
</dbReference>
<evidence type="ECO:0000256" key="10">
    <source>
        <dbReference type="ARBA" id="ARBA00022628"/>
    </source>
</evidence>
<dbReference type="InterPro" id="IPR003726">
    <property type="entry name" value="HCY_dom"/>
</dbReference>
<dbReference type="Proteomes" id="UP000635278">
    <property type="component" value="Unassembled WGS sequence"/>
</dbReference>
<feature type="domain" description="B12-binding N-terminal" evidence="27">
    <location>
        <begin position="634"/>
        <end position="727"/>
    </location>
</feature>
<keyword evidence="17 21" id="KW-0170">Cobalt</keyword>
<dbReference type="Gene3D" id="3.20.20.20">
    <property type="entry name" value="Dihydropteroate synthase-like"/>
    <property type="match status" value="1"/>
</dbReference>
<dbReference type="InterPro" id="IPR037010">
    <property type="entry name" value="VitB12-dep_Met_synth_activ_sf"/>
</dbReference>
<keyword evidence="29" id="KW-1185">Reference proteome</keyword>
<dbReference type="SUPFAM" id="SSF51717">
    <property type="entry name" value="Dihydropteroate synthetase-like"/>
    <property type="match status" value="1"/>
</dbReference>
<dbReference type="PANTHER" id="PTHR45833">
    <property type="entry name" value="METHIONINE SYNTHASE"/>
    <property type="match status" value="1"/>
</dbReference>
<evidence type="ECO:0000256" key="12">
    <source>
        <dbReference type="ARBA" id="ARBA00022691"/>
    </source>
</evidence>
<dbReference type="InterPro" id="IPR000489">
    <property type="entry name" value="Pterin-binding_dom"/>
</dbReference>
<keyword evidence="15 21" id="KW-0862">Zinc</keyword>
<dbReference type="PROSITE" id="PS51332">
    <property type="entry name" value="B12_BINDING"/>
    <property type="match status" value="1"/>
</dbReference>
<accession>A0ABX0JR78</accession>
<dbReference type="Gene3D" id="3.40.50.280">
    <property type="entry name" value="Cobalamin-binding domain"/>
    <property type="match status" value="1"/>
</dbReference>
<evidence type="ECO:0000259" key="26">
    <source>
        <dbReference type="PROSITE" id="PS51332"/>
    </source>
</evidence>
<comment type="cofactor">
    <cofactor evidence="3 21">
        <name>methylcob(III)alamin</name>
        <dbReference type="ChEBI" id="CHEBI:28115"/>
    </cofactor>
</comment>
<dbReference type="InterPro" id="IPR011005">
    <property type="entry name" value="Dihydropteroate_synth-like_sf"/>
</dbReference>
<feature type="domain" description="B12-binding" evidence="26">
    <location>
        <begin position="727"/>
        <end position="864"/>
    </location>
</feature>
<dbReference type="InterPro" id="IPR004223">
    <property type="entry name" value="VitB12-dep_Met_synth_activ_dom"/>
</dbReference>
<keyword evidence="16 21" id="KW-0486">Methionine biosynthesis</keyword>
<comment type="similarity">
    <text evidence="5">Belongs to the vitamin-B12 dependent methionine synthase family.</text>
</comment>
<organism evidence="28 29">
    <name type="scientific">Acetobacter musti</name>
    <dbReference type="NCBI Taxonomy" id="864732"/>
    <lineage>
        <taxon>Bacteria</taxon>
        <taxon>Pseudomonadati</taxon>
        <taxon>Pseudomonadota</taxon>
        <taxon>Alphaproteobacteria</taxon>
        <taxon>Acetobacterales</taxon>
        <taxon>Acetobacteraceae</taxon>
        <taxon>Acetobacter</taxon>
    </lineage>
</organism>
<evidence type="ECO:0000256" key="14">
    <source>
        <dbReference type="ARBA" id="ARBA00022737"/>
    </source>
</evidence>
<keyword evidence="9 21" id="KW-0028">Amino-acid biosynthesis</keyword>
<evidence type="ECO:0000259" key="23">
    <source>
        <dbReference type="PROSITE" id="PS50970"/>
    </source>
</evidence>
<evidence type="ECO:0000259" key="27">
    <source>
        <dbReference type="PROSITE" id="PS51337"/>
    </source>
</evidence>
<keyword evidence="13 21" id="KW-0479">Metal-binding</keyword>
<dbReference type="NCBIfam" id="TIGR02082">
    <property type="entry name" value="metH"/>
    <property type="match status" value="1"/>
</dbReference>
<comment type="catalytic activity">
    <reaction evidence="1 21">
        <text>(6S)-5-methyl-5,6,7,8-tetrahydrofolate + L-homocysteine = (6S)-5,6,7,8-tetrahydrofolate + L-methionine</text>
        <dbReference type="Rhea" id="RHEA:11172"/>
        <dbReference type="ChEBI" id="CHEBI:18608"/>
        <dbReference type="ChEBI" id="CHEBI:57453"/>
        <dbReference type="ChEBI" id="CHEBI:57844"/>
        <dbReference type="ChEBI" id="CHEBI:58199"/>
        <dbReference type="EC" id="2.1.1.13"/>
    </reaction>
</comment>
<dbReference type="SUPFAM" id="SSF52242">
    <property type="entry name" value="Cobalamin (vitamin B12)-binding domain"/>
    <property type="match status" value="1"/>
</dbReference>
<evidence type="ECO:0000256" key="20">
    <source>
        <dbReference type="NCBIfam" id="TIGR02082"/>
    </source>
</evidence>
<dbReference type="PANTHER" id="PTHR45833:SF1">
    <property type="entry name" value="METHIONINE SYNTHASE"/>
    <property type="match status" value="1"/>
</dbReference>
<evidence type="ECO:0000256" key="15">
    <source>
        <dbReference type="ARBA" id="ARBA00022833"/>
    </source>
</evidence>
<dbReference type="Gene3D" id="3.20.20.330">
    <property type="entry name" value="Homocysteine-binding-like domain"/>
    <property type="match status" value="1"/>
</dbReference>
<evidence type="ECO:0000256" key="1">
    <source>
        <dbReference type="ARBA" id="ARBA00001700"/>
    </source>
</evidence>
<dbReference type="InterPro" id="IPR050554">
    <property type="entry name" value="Met_Synthase/Corrinoid"/>
</dbReference>
<comment type="caution">
    <text evidence="28">The sequence shown here is derived from an EMBL/GenBank/DDBJ whole genome shotgun (WGS) entry which is preliminary data.</text>
</comment>
<dbReference type="GO" id="GO:0008705">
    <property type="term" value="F:methionine synthase activity"/>
    <property type="evidence" value="ECO:0007669"/>
    <property type="project" value="UniProtKB-EC"/>
</dbReference>
<dbReference type="Pfam" id="PF00809">
    <property type="entry name" value="Pterin_bind"/>
    <property type="match status" value="1"/>
</dbReference>
<dbReference type="Pfam" id="PF02965">
    <property type="entry name" value="Met_synt_B12"/>
    <property type="match status" value="1"/>
</dbReference>
<keyword evidence="14" id="KW-0677">Repeat</keyword>
<evidence type="ECO:0000256" key="13">
    <source>
        <dbReference type="ARBA" id="ARBA00022723"/>
    </source>
</evidence>
<evidence type="ECO:0000256" key="21">
    <source>
        <dbReference type="PIRNR" id="PIRNR000381"/>
    </source>
</evidence>
<dbReference type="EMBL" id="WOTB01000007">
    <property type="protein sequence ID" value="NHN84455.1"/>
    <property type="molecule type" value="Genomic_DNA"/>
</dbReference>
<dbReference type="EC" id="2.1.1.13" evidence="6 20"/>
<evidence type="ECO:0000256" key="16">
    <source>
        <dbReference type="ARBA" id="ARBA00023167"/>
    </source>
</evidence>
<evidence type="ECO:0000256" key="4">
    <source>
        <dbReference type="ARBA" id="ARBA00005178"/>
    </source>
</evidence>
<sequence>MTSARSPRPPILEALREQVLLCDGGMGSRIQVLDLDTERDYRGQENCTEILNLSRPELIREIHRGYFEAGADMVETNSFGGSPITLSEFGLQDQAREINRIAATLAREAAESFDDDRHRYVIGSVGPGTKLPSLGNIDYDTLEAGLAEQGRGLIEGGVDAILIETCQDTLQIKAAVNGMKIARDEFGTKTPIFVQVTVETTGTLLVGPDIAAAATVIHSLGVDLMGLNCATGPQEMAEHVRWLAENWPGLLSVQPNAGLPELVNGETYYPLSPEEMASWVERFIAEDGLNIVGGCCGTSTPHIAALDAMLRSRAPSGKHRPAPVKRSPNWVPSVASLYSQTPLRQENAYFSIGERCNANGSKKWRELQEAHDWDGCVAIGREQAAEGSNALDICTAFVGRNETAEMDEVIRRFTSSVNAPLVIDSTETPVIESALKLHGGKPIINSINFEDGEHIAHERMKLARKFGAAVVALTIDETGMAKTPEDKLRIATRLVDFACTQYGLPQSDLMIDPLTFTIATGVEDDRKLGEWTLEGIHLIRERFPDIQIVLGLSNISFGLNPAARAVLNSVFLDHAVRAGMTGAIVHVSKIRPLHLIPEEEVRVAEDLIFDRRREDYDPLQRLLELFAGRKAADVAKKAKAETAPERLKDRIIDGDRKGLEADLEEAMQTMPPLDIINTVLLDGMKVVGELFGSGKMQLPFVLQSAETMKAAVAYLEPHMERKEGQARGTIVLATVKGDVHDIGKNLVDIILTNNGYRVVNLGIKIPVQDMIDAARAEKADAIGMSGLLVKSTVIMRENLQEIARQDMDLPVILGGAALTRNYVEEDCVAAYGTNGRVVYARDAFDGLSLMDHVVQGKFDDYRAAIAKRREGKVSRNAPRTPEVAEERGFGPVDVAAVQKRRHRLTKDEPVITPPFWGPRTLEADTNAVLPFLNKRSLYQFQWGFKKQGRSLEDFLAWADQELRPVLRRMLTLAEADGILRPRASYGYWKAAGQANDLILFAEDGTTEVARFTMPRQPREDGECIADFVRDVDDEQRDVIGLQVVTVGQKASDIARDWFEENRYQDYLYLHGLSVEVAEAMAEYTHKRIRAELGFSGEDDRDMDKLLSQGYRGSRYSFGYPACPRLEDQEPILKLLDAGRIGVSLSDGFQLHPEQSTSALVILNPKAKYFTV</sequence>
<evidence type="ECO:0000256" key="11">
    <source>
        <dbReference type="ARBA" id="ARBA00022679"/>
    </source>
</evidence>
<dbReference type="PROSITE" id="PS51337">
    <property type="entry name" value="B12_BINDING_NTER"/>
    <property type="match status" value="1"/>
</dbReference>
<reference evidence="28 29" key="1">
    <citation type="journal article" date="2020" name="Int. J. Syst. Evol. Microbiol.">
        <title>Novel acetic acid bacteria from cider fermentations: Acetobacter conturbans sp. nov. and Acetobacter fallax sp. nov.</title>
        <authorList>
            <person name="Sombolestani A.S."/>
            <person name="Cleenwerck I."/>
            <person name="Cnockaert M."/>
            <person name="Borremans W."/>
            <person name="Wieme A.D."/>
            <person name="De Vuyst L."/>
            <person name="Vandamme P."/>
        </authorList>
    </citation>
    <scope>NUCLEOTIDE SEQUENCE [LARGE SCALE GENOMIC DNA]</scope>
    <source>
        <strain evidence="28 29">LMG 30640</strain>
    </source>
</reference>
<evidence type="ECO:0000313" key="28">
    <source>
        <dbReference type="EMBL" id="NHN84455.1"/>
    </source>
</evidence>
<feature type="binding site" evidence="22">
    <location>
        <position position="296"/>
    </location>
    <ligand>
        <name>Zn(2+)</name>
        <dbReference type="ChEBI" id="CHEBI:29105"/>
    </ligand>
</feature>
<evidence type="ECO:0000256" key="2">
    <source>
        <dbReference type="ARBA" id="ARBA00001947"/>
    </source>
</evidence>
<feature type="domain" description="Pterin-binding" evidence="24">
    <location>
        <begin position="349"/>
        <end position="605"/>
    </location>
</feature>
<dbReference type="PROSITE" id="PS50970">
    <property type="entry name" value="HCY"/>
    <property type="match status" value="1"/>
</dbReference>
<evidence type="ECO:0000256" key="7">
    <source>
        <dbReference type="ARBA" id="ARBA00013998"/>
    </source>
</evidence>
<evidence type="ECO:0000256" key="17">
    <source>
        <dbReference type="ARBA" id="ARBA00023285"/>
    </source>
</evidence>
<evidence type="ECO:0000256" key="9">
    <source>
        <dbReference type="ARBA" id="ARBA00022605"/>
    </source>
</evidence>
<dbReference type="InterPro" id="IPR036724">
    <property type="entry name" value="Cobalamin-bd_sf"/>
</dbReference>
<dbReference type="SMART" id="SM01018">
    <property type="entry name" value="B12-binding_2"/>
    <property type="match status" value="1"/>
</dbReference>
<feature type="domain" description="AdoMet activation" evidence="25">
    <location>
        <begin position="885"/>
        <end position="1171"/>
    </location>
</feature>
<evidence type="ECO:0000256" key="5">
    <source>
        <dbReference type="ARBA" id="ARBA00010398"/>
    </source>
</evidence>
<feature type="binding site" evidence="22">
    <location>
        <position position="295"/>
    </location>
    <ligand>
        <name>Zn(2+)</name>
        <dbReference type="ChEBI" id="CHEBI:29105"/>
    </ligand>
</feature>
<evidence type="ECO:0000256" key="18">
    <source>
        <dbReference type="ARBA" id="ARBA00025552"/>
    </source>
</evidence>
<comment type="cofactor">
    <cofactor evidence="2 21 22">
        <name>Zn(2+)</name>
        <dbReference type="ChEBI" id="CHEBI:29105"/>
    </cofactor>
</comment>
<keyword evidence="12 21" id="KW-0949">S-adenosyl-L-methionine</keyword>
<dbReference type="Gene3D" id="3.10.196.10">
    <property type="entry name" value="Vitamin B12-dependent methionine synthase, activation domain"/>
    <property type="match status" value="2"/>
</dbReference>
<dbReference type="InterPro" id="IPR006158">
    <property type="entry name" value="Cobalamin-bd"/>
</dbReference>
<dbReference type="InterPro" id="IPR003759">
    <property type="entry name" value="Cbl-bd_cap"/>
</dbReference>
<evidence type="ECO:0000259" key="25">
    <source>
        <dbReference type="PROSITE" id="PS50974"/>
    </source>
</evidence>
<keyword evidence="10 21" id="KW-0846">Cobalamin</keyword>
<dbReference type="SUPFAM" id="SSF82282">
    <property type="entry name" value="Homocysteine S-methyltransferase"/>
    <property type="match status" value="1"/>
</dbReference>
<evidence type="ECO:0000256" key="8">
    <source>
        <dbReference type="ARBA" id="ARBA00022603"/>
    </source>
</evidence>
<dbReference type="PROSITE" id="PS50974">
    <property type="entry name" value="ADOMET_ACTIVATION"/>
    <property type="match status" value="1"/>
</dbReference>
<evidence type="ECO:0000259" key="24">
    <source>
        <dbReference type="PROSITE" id="PS50972"/>
    </source>
</evidence>
<comment type="domain">
    <text evidence="21">Modular enzyme with four functionally distinct domains. The isolated Hcy-binding domain catalyzes methyl transfer from free methylcobalamin to homocysteine. The Hcy-binding domain in association with the pterin-binding domain catalyzes the methylation of cob(I)alamin by methyltetrahydrofolate and the methylation of homocysteine. The B12-binding domain binds the cofactor. The AdoMet activation domain binds S-adenosyl-L-methionine. Under aerobic conditions cob(I)alamin can be converted to inactive cob(II)alamin. Reductive methylation by S-adenosyl-L-methionine and flavodoxin regenerates methylcobalamin.</text>
</comment>
<dbReference type="InterPro" id="IPR036594">
    <property type="entry name" value="Meth_synthase_dom"/>
</dbReference>
<evidence type="ECO:0000256" key="3">
    <source>
        <dbReference type="ARBA" id="ARBA00001956"/>
    </source>
</evidence>
<evidence type="ECO:0000256" key="22">
    <source>
        <dbReference type="PROSITE-ProRule" id="PRU00333"/>
    </source>
</evidence>
<protein>
    <recommendedName>
        <fullName evidence="7 20">Methionine synthase</fullName>
        <ecNumber evidence="6 20">2.1.1.13</ecNumber>
    </recommendedName>
    <alternativeName>
        <fullName evidence="19 21">5-methyltetrahydrofolate--homocysteine methyltransferase</fullName>
    </alternativeName>
</protein>
<dbReference type="RefSeq" id="WP_242010605.1">
    <property type="nucleotide sequence ID" value="NZ_WOTB01000007.1"/>
</dbReference>
<name>A0ABX0JR78_9PROT</name>
<dbReference type="SUPFAM" id="SSF47644">
    <property type="entry name" value="Methionine synthase domain"/>
    <property type="match status" value="1"/>
</dbReference>
<evidence type="ECO:0000313" key="29">
    <source>
        <dbReference type="Proteomes" id="UP000635278"/>
    </source>
</evidence>
<dbReference type="InterPro" id="IPR036589">
    <property type="entry name" value="HCY_dom_sf"/>
</dbReference>
<proteinExistence type="inferred from homology"/>
<evidence type="ECO:0000256" key="19">
    <source>
        <dbReference type="ARBA" id="ARBA00031040"/>
    </source>
</evidence>
<dbReference type="Pfam" id="PF02607">
    <property type="entry name" value="B12-binding_2"/>
    <property type="match status" value="1"/>
</dbReference>
<dbReference type="SUPFAM" id="SSF56507">
    <property type="entry name" value="Methionine synthase activation domain-like"/>
    <property type="match status" value="1"/>
</dbReference>
<evidence type="ECO:0000256" key="6">
    <source>
        <dbReference type="ARBA" id="ARBA00012032"/>
    </source>
</evidence>
<feature type="binding site" evidence="22">
    <location>
        <position position="229"/>
    </location>
    <ligand>
        <name>Zn(2+)</name>
        <dbReference type="ChEBI" id="CHEBI:29105"/>
    </ligand>
</feature>
<comment type="pathway">
    <text evidence="4 21">Amino-acid biosynthesis; L-methionine biosynthesis via de novo pathway; L-methionine from L-homocysteine (MetH route): step 1/1.</text>
</comment>
<gene>
    <name evidence="28" type="primary">metH</name>
    <name evidence="28" type="ORF">GOB93_07325</name>
</gene>
<dbReference type="PIRSF" id="PIRSF000381">
    <property type="entry name" value="MetH"/>
    <property type="match status" value="1"/>
</dbReference>
<keyword evidence="11 21" id="KW-0808">Transferase</keyword>
<feature type="domain" description="Hcy-binding" evidence="23">
    <location>
        <begin position="8"/>
        <end position="310"/>
    </location>
</feature>
<dbReference type="Gene3D" id="1.10.1240.10">
    <property type="entry name" value="Methionine synthase domain"/>
    <property type="match status" value="1"/>
</dbReference>
<dbReference type="InterPro" id="IPR011822">
    <property type="entry name" value="MetH"/>
</dbReference>
<dbReference type="CDD" id="cd02069">
    <property type="entry name" value="methionine_synthase_B12_BD"/>
    <property type="match status" value="1"/>
</dbReference>
<dbReference type="Pfam" id="PF02574">
    <property type="entry name" value="S-methyl_trans"/>
    <property type="match status" value="1"/>
</dbReference>
<dbReference type="PROSITE" id="PS50972">
    <property type="entry name" value="PTERIN_BINDING"/>
    <property type="match status" value="1"/>
</dbReference>
<dbReference type="InterPro" id="IPR033706">
    <property type="entry name" value="Met_synthase_B12-bd"/>
</dbReference>
<comment type="function">
    <text evidence="18 21">Catalyzes the transfer of a methyl group from methyl-cobalamin to homocysteine, yielding enzyme-bound cob(I)alamin and methionine. Subsequently, remethylates the cofactor using methyltetrahydrofolate.</text>
</comment>